<evidence type="ECO:0000313" key="1">
    <source>
        <dbReference type="EMBL" id="EPH07384.1"/>
    </source>
</evidence>
<name>S3X961_9BACT</name>
<proteinExistence type="predicted"/>
<accession>S3X961</accession>
<dbReference type="eggNOG" id="ENOG502ZE3J">
    <property type="taxonomic scope" value="Bacteria"/>
</dbReference>
<dbReference type="AlphaFoldDB" id="S3X961"/>
<dbReference type="RefSeq" id="WP_016647457.1">
    <property type="nucleotide sequence ID" value="NZ_KE340329.1"/>
</dbReference>
<keyword evidence="2" id="KW-1185">Reference proteome</keyword>
<sequence>MNIINKISKIIKDKKLLKEIEEYFIKNEIDFYFSYMTIKKNMISEYGYLLNYVSNGKVETFGDLDKVLENKEVILKNIDDELSKKVLREEANLNISNESAKTNMEDLKTIILTISNLKEYAKTLNLSLDEILEIYKNKEIKDETKN</sequence>
<comment type="caution">
    <text evidence="1">The sequence shown here is derived from an EMBL/GenBank/DDBJ whole genome shotgun (WGS) entry which is preliminary data.</text>
</comment>
<dbReference type="HOGENOM" id="CLU_1773963_0_0_7"/>
<protein>
    <submittedName>
        <fullName evidence="1">Uncharacterized protein</fullName>
    </submittedName>
</protein>
<reference evidence="1 2" key="1">
    <citation type="submission" date="2013-06" db="EMBL/GenBank/DDBJ databases">
        <title>The Genome Sequence of Campylobacter ureolyticus ACS-301-V-SCH3B.</title>
        <authorList>
            <consortium name="The Broad Institute Genomics Platform"/>
            <person name="Earl A."/>
            <person name="Ward D."/>
            <person name="Feldgarden M."/>
            <person name="Gevers D."/>
            <person name="Saerens B."/>
            <person name="Vaneechoutte M."/>
            <person name="Walker B."/>
            <person name="Young S."/>
            <person name="Zeng Q."/>
            <person name="Gargeya S."/>
            <person name="Fitzgerald M."/>
            <person name="Haas B."/>
            <person name="Abouelleil A."/>
            <person name="Allen A.W."/>
            <person name="Alvarado L."/>
            <person name="Arachchi H.M."/>
            <person name="Berlin A.M."/>
            <person name="Chapman S.B."/>
            <person name="Gainer-Dewar J."/>
            <person name="Goldberg J."/>
            <person name="Griggs A."/>
            <person name="Gujja S."/>
            <person name="Hansen M."/>
            <person name="Howarth C."/>
            <person name="Imamovic A."/>
            <person name="Ireland A."/>
            <person name="Larimer J."/>
            <person name="McCowan C."/>
            <person name="Murphy C."/>
            <person name="Pearson M."/>
            <person name="Poon T.W."/>
            <person name="Priest M."/>
            <person name="Roberts A."/>
            <person name="Saif S."/>
            <person name="Shea T."/>
            <person name="Sisk P."/>
            <person name="Sykes S."/>
            <person name="Wortman J."/>
            <person name="Nusbaum C."/>
            <person name="Birren B."/>
        </authorList>
    </citation>
    <scope>NUCLEOTIDE SEQUENCE [LARGE SCALE GENOMIC DNA]</scope>
    <source>
        <strain evidence="1 2">ACS-301-V-Sch3b</strain>
    </source>
</reference>
<dbReference type="Proteomes" id="UP000014539">
    <property type="component" value="Unassembled WGS sequence"/>
</dbReference>
<evidence type="ECO:0000313" key="2">
    <source>
        <dbReference type="Proteomes" id="UP000014539"/>
    </source>
</evidence>
<organism evidence="1 2">
    <name type="scientific">Campylobacter ureolyticus ACS-301-V-Sch3b</name>
    <dbReference type="NCBI Taxonomy" id="883165"/>
    <lineage>
        <taxon>Bacteria</taxon>
        <taxon>Pseudomonadati</taxon>
        <taxon>Campylobacterota</taxon>
        <taxon>Epsilonproteobacteria</taxon>
        <taxon>Campylobacterales</taxon>
        <taxon>Campylobacteraceae</taxon>
        <taxon>Campylobacter</taxon>
    </lineage>
</organism>
<dbReference type="PATRIC" id="fig|883165.3.peg.1624"/>
<gene>
    <name evidence="1" type="ORF">HMPREF9309_01605</name>
</gene>
<dbReference type="EMBL" id="AGYD01000016">
    <property type="protein sequence ID" value="EPH07384.1"/>
    <property type="molecule type" value="Genomic_DNA"/>
</dbReference>